<organism evidence="4 5">
    <name type="scientific">Bradyrhizobium denitrificans</name>
    <dbReference type="NCBI Taxonomy" id="2734912"/>
    <lineage>
        <taxon>Bacteria</taxon>
        <taxon>Pseudomonadati</taxon>
        <taxon>Pseudomonadota</taxon>
        <taxon>Alphaproteobacteria</taxon>
        <taxon>Hyphomicrobiales</taxon>
        <taxon>Nitrobacteraceae</taxon>
        <taxon>Bradyrhizobium</taxon>
    </lineage>
</organism>
<gene>
    <name evidence="4" type="ORF">JQ619_06215</name>
</gene>
<keyword evidence="1" id="KW-0677">Repeat</keyword>
<dbReference type="Gene3D" id="1.25.40.10">
    <property type="entry name" value="Tetratricopeptide repeat domain"/>
    <property type="match status" value="1"/>
</dbReference>
<dbReference type="SMART" id="SM00028">
    <property type="entry name" value="TPR"/>
    <property type="match status" value="2"/>
</dbReference>
<evidence type="ECO:0000256" key="1">
    <source>
        <dbReference type="ARBA" id="ARBA00022737"/>
    </source>
</evidence>
<evidence type="ECO:0000256" key="2">
    <source>
        <dbReference type="ARBA" id="ARBA00022803"/>
    </source>
</evidence>
<dbReference type="InterPro" id="IPR050498">
    <property type="entry name" value="Ycf3"/>
</dbReference>
<evidence type="ECO:0000313" key="4">
    <source>
        <dbReference type="EMBL" id="MBR1135352.1"/>
    </source>
</evidence>
<proteinExistence type="predicted"/>
<evidence type="ECO:0000313" key="5">
    <source>
        <dbReference type="Proteomes" id="UP001314635"/>
    </source>
</evidence>
<dbReference type="Proteomes" id="UP001314635">
    <property type="component" value="Unassembled WGS sequence"/>
</dbReference>
<dbReference type="Pfam" id="PF13414">
    <property type="entry name" value="TPR_11"/>
    <property type="match status" value="1"/>
</dbReference>
<sequence>MRKAAALSGSAWRCAVSCRADVRRLVALVGLAMLLTSPLHAIGAAEPGKEPVVDPGACMAASEAHDADKVLTECGALIDNAKAARADRINALIARASIFITKGEPDRAIADYDVALQLDPTLADILNARGELYRKKGNRPKALADFAAALRLNPDHASARSNYHALAIELERLGAQLAVAGRPSFNCATARRAVEKAICADPELANLDREIDGAQTRIMREAVQPAAARALQQEQDAFIARRNVGFGRPGYDLKKEMQDRLRRLNGVDGY</sequence>
<keyword evidence="5" id="KW-1185">Reference proteome</keyword>
<protein>
    <submittedName>
        <fullName evidence="4">Tetratricopeptide repeat protein</fullName>
    </submittedName>
</protein>
<dbReference type="PANTHER" id="PTHR44858">
    <property type="entry name" value="TETRATRICOPEPTIDE REPEAT PROTEIN 6"/>
    <property type="match status" value="1"/>
</dbReference>
<reference evidence="5" key="1">
    <citation type="journal article" date="2021" name="ISME J.">
        <title>Evolutionary origin and ecological implication of a unique nif island in free-living Bradyrhizobium lineages.</title>
        <authorList>
            <person name="Tao J."/>
        </authorList>
    </citation>
    <scope>NUCLEOTIDE SEQUENCE [LARGE SCALE GENOMIC DNA]</scope>
    <source>
        <strain evidence="5">SZCCT0094</strain>
    </source>
</reference>
<dbReference type="InterPro" id="IPR011990">
    <property type="entry name" value="TPR-like_helical_dom_sf"/>
</dbReference>
<dbReference type="EMBL" id="JAFCLK010000005">
    <property type="protein sequence ID" value="MBR1135352.1"/>
    <property type="molecule type" value="Genomic_DNA"/>
</dbReference>
<evidence type="ECO:0000256" key="3">
    <source>
        <dbReference type="PROSITE-ProRule" id="PRU00339"/>
    </source>
</evidence>
<name>A0ABS5G221_9BRAD</name>
<accession>A0ABS5G221</accession>
<feature type="repeat" description="TPR" evidence="3">
    <location>
        <begin position="123"/>
        <end position="156"/>
    </location>
</feature>
<dbReference type="SUPFAM" id="SSF48452">
    <property type="entry name" value="TPR-like"/>
    <property type="match status" value="1"/>
</dbReference>
<keyword evidence="2 3" id="KW-0802">TPR repeat</keyword>
<dbReference type="InterPro" id="IPR019734">
    <property type="entry name" value="TPR_rpt"/>
</dbReference>
<dbReference type="PROSITE" id="PS50005">
    <property type="entry name" value="TPR"/>
    <property type="match status" value="2"/>
</dbReference>
<feature type="repeat" description="TPR" evidence="3">
    <location>
        <begin position="89"/>
        <end position="122"/>
    </location>
</feature>
<dbReference type="PANTHER" id="PTHR44858:SF1">
    <property type="entry name" value="UDP-N-ACETYLGLUCOSAMINE--PEPTIDE N-ACETYLGLUCOSAMINYLTRANSFERASE SPINDLY-RELATED"/>
    <property type="match status" value="1"/>
</dbReference>
<comment type="caution">
    <text evidence="4">The sequence shown here is derived from an EMBL/GenBank/DDBJ whole genome shotgun (WGS) entry which is preliminary data.</text>
</comment>